<evidence type="ECO:0000256" key="2">
    <source>
        <dbReference type="ARBA" id="ARBA00022448"/>
    </source>
</evidence>
<keyword evidence="5 8" id="KW-1133">Transmembrane helix</keyword>
<feature type="transmembrane region" description="Helical" evidence="8">
    <location>
        <begin position="207"/>
        <end position="230"/>
    </location>
</feature>
<evidence type="ECO:0000256" key="3">
    <source>
        <dbReference type="ARBA" id="ARBA00022475"/>
    </source>
</evidence>
<evidence type="ECO:0000256" key="5">
    <source>
        <dbReference type="ARBA" id="ARBA00022989"/>
    </source>
</evidence>
<sequence length="478" mass="49739">MPISESEDNTPIPSNQTDTEGTKILLADPKTAILRLSLPMMVAMTLMTLYSVVDAFWVAGLGADALAAVGFSFPLFIITIGLASGLGTGGEAALARMIGARNRAGASSVAMHTILLMTVLAVVVTIPLSLFAEEIFVLMGAGNAVGLATEYARILFMGTFALLFGEVAYALLHGEGDAKRTMYAMAAGAVANIVLDPILIYTFDMGIAGAAFATIIAEIISAVPMAYWLFVKRDTYVSLHLREFIPDPAITREILQVGIPAAAEQFSLAAMTLVLNGIIVLISSTDGVAVYSTGWRIVSIGLTPILAIATAVVAVTGASHGARAYARMESTLRFAIRLGTGIGIGIAVTTFVFAPQIAALFAAPGDSAGIAPELTAFLRVTSLVYPMVGFGLFSASFFQGTGLGARSLTITVLQNVVLSTLLAWVFAIELGYGLSGVWWGVAAGNAIGAILGYVWARRYTAGLRLRQTVAAAPAAAAA</sequence>
<dbReference type="Proteomes" id="UP001281203">
    <property type="component" value="Unassembled WGS sequence"/>
</dbReference>
<dbReference type="InterPro" id="IPR052031">
    <property type="entry name" value="Membrane_Transporter-Flippase"/>
</dbReference>
<feature type="transmembrane region" description="Helical" evidence="8">
    <location>
        <begin position="266"/>
        <end position="285"/>
    </location>
</feature>
<reference evidence="9 10" key="1">
    <citation type="submission" date="2019-10" db="EMBL/GenBank/DDBJ databases">
        <title>Isolation and characterization of Methanoculleus sp. Wushi-C6 from a hot spring well.</title>
        <authorList>
            <person name="Chen S.-C."/>
            <person name="Lan Z.-H."/>
            <person name="You Y.-T."/>
            <person name="Lai M.-C."/>
        </authorList>
    </citation>
    <scope>NUCLEOTIDE SEQUENCE [LARGE SCALE GENOMIC DNA]</scope>
    <source>
        <strain evidence="9 10">Wushi-C6</strain>
    </source>
</reference>
<protein>
    <submittedName>
        <fullName evidence="9">MATE family efflux transporter</fullName>
    </submittedName>
</protein>
<name>A0ABU3X461_9EURY</name>
<feature type="region of interest" description="Disordered" evidence="7">
    <location>
        <begin position="1"/>
        <end position="21"/>
    </location>
</feature>
<feature type="transmembrane region" description="Helical" evidence="8">
    <location>
        <begin position="32"/>
        <end position="53"/>
    </location>
</feature>
<evidence type="ECO:0000256" key="4">
    <source>
        <dbReference type="ARBA" id="ARBA00022692"/>
    </source>
</evidence>
<feature type="compositionally biased region" description="Polar residues" evidence="7">
    <location>
        <begin position="9"/>
        <end position="19"/>
    </location>
</feature>
<keyword evidence="10" id="KW-1185">Reference proteome</keyword>
<dbReference type="InterPro" id="IPR048279">
    <property type="entry name" value="MdtK-like"/>
</dbReference>
<evidence type="ECO:0000256" key="8">
    <source>
        <dbReference type="SAM" id="Phobius"/>
    </source>
</evidence>
<dbReference type="PANTHER" id="PTHR43549">
    <property type="entry name" value="MULTIDRUG RESISTANCE PROTEIN YPNP-RELATED"/>
    <property type="match status" value="1"/>
</dbReference>
<dbReference type="NCBIfam" id="TIGR00797">
    <property type="entry name" value="matE"/>
    <property type="match status" value="1"/>
</dbReference>
<feature type="transmembrane region" description="Helical" evidence="8">
    <location>
        <begin position="338"/>
        <end position="363"/>
    </location>
</feature>
<evidence type="ECO:0000256" key="1">
    <source>
        <dbReference type="ARBA" id="ARBA00004651"/>
    </source>
</evidence>
<proteinExistence type="predicted"/>
<dbReference type="Pfam" id="PF01554">
    <property type="entry name" value="MatE"/>
    <property type="match status" value="2"/>
</dbReference>
<evidence type="ECO:0000313" key="10">
    <source>
        <dbReference type="Proteomes" id="UP001281203"/>
    </source>
</evidence>
<keyword evidence="2" id="KW-0813">Transport</keyword>
<feature type="transmembrane region" description="Helical" evidence="8">
    <location>
        <begin position="412"/>
        <end position="432"/>
    </location>
</feature>
<evidence type="ECO:0000256" key="6">
    <source>
        <dbReference type="ARBA" id="ARBA00023136"/>
    </source>
</evidence>
<feature type="transmembrane region" description="Helical" evidence="8">
    <location>
        <begin position="183"/>
        <end position="201"/>
    </location>
</feature>
<keyword evidence="4 8" id="KW-0812">Transmembrane</keyword>
<feature type="transmembrane region" description="Helical" evidence="8">
    <location>
        <begin position="65"/>
        <end position="88"/>
    </location>
</feature>
<dbReference type="RefSeq" id="WP_317065964.1">
    <property type="nucleotide sequence ID" value="NZ_WBKO01000003.1"/>
</dbReference>
<comment type="subcellular location">
    <subcellularLocation>
        <location evidence="1">Cell membrane</location>
        <topology evidence="1">Multi-pass membrane protein</topology>
    </subcellularLocation>
</comment>
<feature type="transmembrane region" description="Helical" evidence="8">
    <location>
        <begin position="383"/>
        <end position="405"/>
    </location>
</feature>
<dbReference type="InterPro" id="IPR002528">
    <property type="entry name" value="MATE_fam"/>
</dbReference>
<feature type="transmembrane region" description="Helical" evidence="8">
    <location>
        <begin position="151"/>
        <end position="171"/>
    </location>
</feature>
<dbReference type="PIRSF" id="PIRSF006603">
    <property type="entry name" value="DinF"/>
    <property type="match status" value="1"/>
</dbReference>
<dbReference type="EMBL" id="WBKO01000003">
    <property type="protein sequence ID" value="MDV2482828.1"/>
    <property type="molecule type" value="Genomic_DNA"/>
</dbReference>
<dbReference type="CDD" id="cd13147">
    <property type="entry name" value="MATE_MJ0709_like"/>
    <property type="match status" value="1"/>
</dbReference>
<dbReference type="PANTHER" id="PTHR43549:SF2">
    <property type="entry name" value="MULTIDRUG RESISTANCE PROTEIN NORM-RELATED"/>
    <property type="match status" value="1"/>
</dbReference>
<evidence type="ECO:0000256" key="7">
    <source>
        <dbReference type="SAM" id="MobiDB-lite"/>
    </source>
</evidence>
<evidence type="ECO:0000313" key="9">
    <source>
        <dbReference type="EMBL" id="MDV2482828.1"/>
    </source>
</evidence>
<organism evidence="9 10">
    <name type="scientific">Methanoculleus caldifontis</name>
    <dbReference type="NCBI Taxonomy" id="2651577"/>
    <lineage>
        <taxon>Archaea</taxon>
        <taxon>Methanobacteriati</taxon>
        <taxon>Methanobacteriota</taxon>
        <taxon>Stenosarchaea group</taxon>
        <taxon>Methanomicrobia</taxon>
        <taxon>Methanomicrobiales</taxon>
        <taxon>Methanomicrobiaceae</taxon>
        <taxon>Methanoculleus</taxon>
    </lineage>
</organism>
<comment type="caution">
    <text evidence="9">The sequence shown here is derived from an EMBL/GenBank/DDBJ whole genome shotgun (WGS) entry which is preliminary data.</text>
</comment>
<gene>
    <name evidence="9" type="ORF">F8E02_12680</name>
</gene>
<keyword evidence="3" id="KW-1003">Cell membrane</keyword>
<feature type="transmembrane region" description="Helical" evidence="8">
    <location>
        <begin position="438"/>
        <end position="456"/>
    </location>
</feature>
<accession>A0ABU3X461</accession>
<feature type="transmembrane region" description="Helical" evidence="8">
    <location>
        <begin position="109"/>
        <end position="131"/>
    </location>
</feature>
<feature type="transmembrane region" description="Helical" evidence="8">
    <location>
        <begin position="297"/>
        <end position="318"/>
    </location>
</feature>
<keyword evidence="6 8" id="KW-0472">Membrane</keyword>